<protein>
    <submittedName>
        <fullName evidence="2">Uncharacterized protein</fullName>
    </submittedName>
</protein>
<keyword evidence="1" id="KW-0812">Transmembrane</keyword>
<feature type="transmembrane region" description="Helical" evidence="1">
    <location>
        <begin position="66"/>
        <end position="92"/>
    </location>
</feature>
<keyword evidence="1" id="KW-0472">Membrane</keyword>
<evidence type="ECO:0000313" key="3">
    <source>
        <dbReference type="Proteomes" id="UP001595814"/>
    </source>
</evidence>
<name>A0ABV8JQ13_9FLAO</name>
<evidence type="ECO:0000256" key="1">
    <source>
        <dbReference type="SAM" id="Phobius"/>
    </source>
</evidence>
<reference evidence="3" key="1">
    <citation type="journal article" date="2019" name="Int. J. Syst. Evol. Microbiol.">
        <title>The Global Catalogue of Microorganisms (GCM) 10K type strain sequencing project: providing services to taxonomists for standard genome sequencing and annotation.</title>
        <authorList>
            <consortium name="The Broad Institute Genomics Platform"/>
            <consortium name="The Broad Institute Genome Sequencing Center for Infectious Disease"/>
            <person name="Wu L."/>
            <person name="Ma J."/>
        </authorList>
    </citation>
    <scope>NUCLEOTIDE SEQUENCE [LARGE SCALE GENOMIC DNA]</scope>
    <source>
        <strain evidence="3">CECT 7477</strain>
    </source>
</reference>
<comment type="caution">
    <text evidence="2">The sequence shown here is derived from an EMBL/GenBank/DDBJ whole genome shotgun (WGS) entry which is preliminary data.</text>
</comment>
<dbReference type="EMBL" id="JBHSAW010000008">
    <property type="protein sequence ID" value="MFC4096449.1"/>
    <property type="molecule type" value="Genomic_DNA"/>
</dbReference>
<dbReference type="Proteomes" id="UP001595814">
    <property type="component" value="Unassembled WGS sequence"/>
</dbReference>
<sequence length="110" mass="13020">MEEKRTPPSIWGPWWATIRKWLYPAWLLYETFIRFYGYSSAVQIYLTTHLERLAFMGQRGTQVLATFGGVITFVVCTISLSLPLCFICYHFFLQNNLTHTLFEKKLKFLL</sequence>
<proteinExistence type="predicted"/>
<keyword evidence="1" id="KW-1133">Transmembrane helix</keyword>
<feature type="transmembrane region" description="Helical" evidence="1">
    <location>
        <begin position="21"/>
        <end position="46"/>
    </location>
</feature>
<keyword evidence="3" id="KW-1185">Reference proteome</keyword>
<evidence type="ECO:0000313" key="2">
    <source>
        <dbReference type="EMBL" id="MFC4096449.1"/>
    </source>
</evidence>
<gene>
    <name evidence="2" type="ORF">ACFOUT_11235</name>
</gene>
<dbReference type="RefSeq" id="WP_192463533.1">
    <property type="nucleotide sequence ID" value="NZ_JACYFJ010000008.1"/>
</dbReference>
<organism evidence="2 3">
    <name type="scientific">Euzebyella saccharophila</name>
    <dbReference type="NCBI Taxonomy" id="679664"/>
    <lineage>
        <taxon>Bacteria</taxon>
        <taxon>Pseudomonadati</taxon>
        <taxon>Bacteroidota</taxon>
        <taxon>Flavobacteriia</taxon>
        <taxon>Flavobacteriales</taxon>
        <taxon>Flavobacteriaceae</taxon>
        <taxon>Euzebyella</taxon>
    </lineage>
</organism>
<accession>A0ABV8JQ13</accession>